<evidence type="ECO:0000259" key="2">
    <source>
        <dbReference type="PROSITE" id="PS50994"/>
    </source>
</evidence>
<dbReference type="InterPro" id="IPR040676">
    <property type="entry name" value="DUF5641"/>
</dbReference>
<organism evidence="3 4">
    <name type="scientific">Trichuris muris</name>
    <name type="common">Mouse whipworm</name>
    <dbReference type="NCBI Taxonomy" id="70415"/>
    <lineage>
        <taxon>Eukaryota</taxon>
        <taxon>Metazoa</taxon>
        <taxon>Ecdysozoa</taxon>
        <taxon>Nematoda</taxon>
        <taxon>Enoplea</taxon>
        <taxon>Dorylaimia</taxon>
        <taxon>Trichinellida</taxon>
        <taxon>Trichuridae</taxon>
        <taxon>Trichuris</taxon>
    </lineage>
</organism>
<keyword evidence="3" id="KW-1185">Reference proteome</keyword>
<feature type="compositionally biased region" description="Basic and acidic residues" evidence="1">
    <location>
        <begin position="279"/>
        <end position="288"/>
    </location>
</feature>
<evidence type="ECO:0000256" key="1">
    <source>
        <dbReference type="SAM" id="MobiDB-lite"/>
    </source>
</evidence>
<dbReference type="PANTHER" id="PTHR47331:SF1">
    <property type="entry name" value="GAG-LIKE PROTEIN"/>
    <property type="match status" value="1"/>
</dbReference>
<name>A0A5S6Q1J3_TRIMR</name>
<dbReference type="AlphaFoldDB" id="A0A5S6Q1J3"/>
<dbReference type="Pfam" id="PF18701">
    <property type="entry name" value="DUF5641"/>
    <property type="match status" value="1"/>
</dbReference>
<dbReference type="SUPFAM" id="SSF53098">
    <property type="entry name" value="Ribonuclease H-like"/>
    <property type="match status" value="1"/>
</dbReference>
<reference evidence="4" key="1">
    <citation type="submission" date="2019-12" db="UniProtKB">
        <authorList>
            <consortium name="WormBaseParasite"/>
        </authorList>
    </citation>
    <scope>IDENTIFICATION</scope>
</reference>
<dbReference type="GO" id="GO:0015074">
    <property type="term" value="P:DNA integration"/>
    <property type="evidence" value="ECO:0007669"/>
    <property type="project" value="InterPro"/>
</dbReference>
<evidence type="ECO:0000313" key="3">
    <source>
        <dbReference type="Proteomes" id="UP000046395"/>
    </source>
</evidence>
<dbReference type="Gene3D" id="3.30.420.10">
    <property type="entry name" value="Ribonuclease H-like superfamily/Ribonuclease H"/>
    <property type="match status" value="1"/>
</dbReference>
<dbReference type="InterPro" id="IPR001584">
    <property type="entry name" value="Integrase_cat-core"/>
</dbReference>
<dbReference type="PANTHER" id="PTHR47331">
    <property type="entry name" value="PHD-TYPE DOMAIN-CONTAINING PROTEIN"/>
    <property type="match status" value="1"/>
</dbReference>
<dbReference type="STRING" id="70415.A0A5S6Q1J3"/>
<dbReference type="PROSITE" id="PS50994">
    <property type="entry name" value="INTEGRASE"/>
    <property type="match status" value="1"/>
</dbReference>
<accession>A0A5S6Q1J3</accession>
<evidence type="ECO:0000313" key="4">
    <source>
        <dbReference type="WBParaSite" id="TMUE_0000001088.1"/>
    </source>
</evidence>
<feature type="compositionally biased region" description="Basic and acidic residues" evidence="1">
    <location>
        <begin position="245"/>
        <end position="256"/>
    </location>
</feature>
<dbReference type="WBParaSite" id="TMUE_0000001088.1">
    <property type="protein sequence ID" value="TMUE_0000001088.1"/>
    <property type="gene ID" value="WBGene00295682"/>
</dbReference>
<dbReference type="GO" id="GO:0003676">
    <property type="term" value="F:nucleic acid binding"/>
    <property type="evidence" value="ECO:0007669"/>
    <property type="project" value="InterPro"/>
</dbReference>
<proteinExistence type="predicted"/>
<dbReference type="InterPro" id="IPR036397">
    <property type="entry name" value="RNaseH_sf"/>
</dbReference>
<sequence>MAFRRLIGRRGTPAVVYSDNGTNLVAAERELRTCIDSWNQQRTEEVFFQRRIRWKFSPPTAPHFSGVWERLVRPAKVALKKVLNGQAVSDEMLSTAMVEIESLMNSRPLTHIPIDLREPEPLTLNHLLLGRSHPHIPPDLVSETEITSKRKWRAAQAIVESCWKRWQREYVPYLLERRRWVRPTRNLQVDDIVLVIDPQNTREHWVLGRVTECNSGQDGTVRVVRGKTNRGTYLRPVTKLCLMETRESDVSEDRSETGPAMLPIPRLSTESLRAINQNEGERVNPEIA</sequence>
<feature type="domain" description="Integrase catalytic" evidence="2">
    <location>
        <begin position="1"/>
        <end position="127"/>
    </location>
</feature>
<protein>
    <submittedName>
        <fullName evidence="4">Integrase catalytic domain-containing protein</fullName>
    </submittedName>
</protein>
<feature type="region of interest" description="Disordered" evidence="1">
    <location>
        <begin position="245"/>
        <end position="288"/>
    </location>
</feature>
<dbReference type="Proteomes" id="UP000046395">
    <property type="component" value="Unassembled WGS sequence"/>
</dbReference>
<dbReference type="InterPro" id="IPR012337">
    <property type="entry name" value="RNaseH-like_sf"/>
</dbReference>
<feature type="compositionally biased region" description="Polar residues" evidence="1">
    <location>
        <begin position="268"/>
        <end position="278"/>
    </location>
</feature>